<comment type="pathway">
    <text evidence="1">Protein modification; protein ubiquitination.</text>
</comment>
<dbReference type="SMART" id="SM00225">
    <property type="entry name" value="BTB"/>
    <property type="match status" value="1"/>
</dbReference>
<dbReference type="InterPro" id="IPR011333">
    <property type="entry name" value="SKP1/BTB/POZ_sf"/>
</dbReference>
<dbReference type="SUPFAM" id="SSF49599">
    <property type="entry name" value="TRAF domain-like"/>
    <property type="match status" value="1"/>
</dbReference>
<evidence type="ECO:0000256" key="2">
    <source>
        <dbReference type="ARBA" id="ARBA00010846"/>
    </source>
</evidence>
<feature type="domain" description="BTB" evidence="4">
    <location>
        <begin position="234"/>
        <end position="301"/>
    </location>
</feature>
<dbReference type="PROSITE" id="PS50097">
    <property type="entry name" value="BTB"/>
    <property type="match status" value="1"/>
</dbReference>
<dbReference type="PANTHER" id="PTHR26379:SF504">
    <property type="entry name" value="OS08G0523800 PROTEIN"/>
    <property type="match status" value="1"/>
</dbReference>
<dbReference type="EMBL" id="CAJGYO010000007">
    <property type="protein sequence ID" value="CAD6245997.1"/>
    <property type="molecule type" value="Genomic_DNA"/>
</dbReference>
<dbReference type="PANTHER" id="PTHR26379">
    <property type="entry name" value="BTB/POZ AND MATH DOMAIN-CONTAINING PROTEIN 1"/>
    <property type="match status" value="1"/>
</dbReference>
<evidence type="ECO:0000256" key="3">
    <source>
        <dbReference type="SAM" id="SignalP"/>
    </source>
</evidence>
<dbReference type="InterPro" id="IPR045005">
    <property type="entry name" value="BPM1-6"/>
</dbReference>
<dbReference type="InterPro" id="IPR056423">
    <property type="entry name" value="BACK_BPM_SPOP"/>
</dbReference>
<comment type="similarity">
    <text evidence="2">Belongs to the Tdpoz family.</text>
</comment>
<evidence type="ECO:0000259" key="4">
    <source>
        <dbReference type="PROSITE" id="PS50097"/>
    </source>
</evidence>
<dbReference type="InterPro" id="IPR000210">
    <property type="entry name" value="BTB/POZ_dom"/>
</dbReference>
<organism evidence="5 6">
    <name type="scientific">Miscanthus lutarioriparius</name>
    <dbReference type="NCBI Taxonomy" id="422564"/>
    <lineage>
        <taxon>Eukaryota</taxon>
        <taxon>Viridiplantae</taxon>
        <taxon>Streptophyta</taxon>
        <taxon>Embryophyta</taxon>
        <taxon>Tracheophyta</taxon>
        <taxon>Spermatophyta</taxon>
        <taxon>Magnoliopsida</taxon>
        <taxon>Liliopsida</taxon>
        <taxon>Poales</taxon>
        <taxon>Poaceae</taxon>
        <taxon>PACMAD clade</taxon>
        <taxon>Panicoideae</taxon>
        <taxon>Andropogonodae</taxon>
        <taxon>Andropogoneae</taxon>
        <taxon>Saccharinae</taxon>
        <taxon>Miscanthus</taxon>
    </lineage>
</organism>
<feature type="chain" id="PRO_5032481111" description="BTB domain-containing protein" evidence="3">
    <location>
        <begin position="19"/>
        <end position="395"/>
    </location>
</feature>
<dbReference type="CDD" id="cd18280">
    <property type="entry name" value="BTB_POZ_BPM_plant"/>
    <property type="match status" value="1"/>
</dbReference>
<dbReference type="AlphaFoldDB" id="A0A811PTS4"/>
<comment type="caution">
    <text evidence="5">The sequence shown here is derived from an EMBL/GenBank/DDBJ whole genome shotgun (WGS) entry which is preliminary data.</text>
</comment>
<dbReference type="OrthoDB" id="670584at2759"/>
<dbReference type="SUPFAM" id="SSF54695">
    <property type="entry name" value="POZ domain"/>
    <property type="match status" value="1"/>
</dbReference>
<proteinExistence type="inferred from homology"/>
<dbReference type="Gene3D" id="3.30.710.10">
    <property type="entry name" value="Potassium Channel Kv1.1, Chain A"/>
    <property type="match status" value="1"/>
</dbReference>
<feature type="signal peptide" evidence="3">
    <location>
        <begin position="1"/>
        <end position="18"/>
    </location>
</feature>
<keyword evidence="6" id="KW-1185">Reference proteome</keyword>
<dbReference type="GO" id="GO:0016567">
    <property type="term" value="P:protein ubiquitination"/>
    <property type="evidence" value="ECO:0007669"/>
    <property type="project" value="InterPro"/>
</dbReference>
<name>A0A811PTS4_9POAL</name>
<evidence type="ECO:0000256" key="1">
    <source>
        <dbReference type="ARBA" id="ARBA00004906"/>
    </source>
</evidence>
<sequence length="395" mass="42491">MAAARFLVHLLLLAAASASAVAAASASLSTNATAAPGVSGGNVTGFSFSRFVSANRVVNVTDQAQPCGFYPCELEIPFVSQFPTRPLLRLQPQSAEAGRTLAAGEATDGEVPRRLSLVPVYAVSKRRRLAGLEGQTIDSAVHECRVDYEQIKHGDIGMPVCSDVFSAGGHMWQVKFLPCGEDESDQANYQQLIILIELVSASSGGVNAMFEAFLLHRDDIGKHFGSLLDSSDGTDVSFVIGTETFHAHRVVLAARSPVFKAELLGPMAESTMSSITLHDIAPTTFRAMLRFVYTDAFPGADELGDSPSEMVQHLLAAADRFALDRLKLMCAQKLWEGVSVDTVAGILACAEMYSCLELKNKCVDFFASEENFKKAVLTKGFVQLGQEFPSIIDEL</sequence>
<dbReference type="Pfam" id="PF24570">
    <property type="entry name" value="BACK_BPM_SPOP"/>
    <property type="match status" value="1"/>
</dbReference>
<keyword evidence="3" id="KW-0732">Signal</keyword>
<evidence type="ECO:0000313" key="5">
    <source>
        <dbReference type="EMBL" id="CAD6245997.1"/>
    </source>
</evidence>
<gene>
    <name evidence="5" type="ORF">NCGR_LOCUS30275</name>
</gene>
<evidence type="ECO:0000313" key="6">
    <source>
        <dbReference type="Proteomes" id="UP000604825"/>
    </source>
</evidence>
<dbReference type="Proteomes" id="UP000604825">
    <property type="component" value="Unassembled WGS sequence"/>
</dbReference>
<dbReference type="Gene3D" id="1.25.40.420">
    <property type="match status" value="1"/>
</dbReference>
<reference evidence="5" key="1">
    <citation type="submission" date="2020-10" db="EMBL/GenBank/DDBJ databases">
        <authorList>
            <person name="Han B."/>
            <person name="Lu T."/>
            <person name="Zhao Q."/>
            <person name="Huang X."/>
            <person name="Zhao Y."/>
        </authorList>
    </citation>
    <scope>NUCLEOTIDE SEQUENCE</scope>
</reference>
<protein>
    <recommendedName>
        <fullName evidence="4">BTB domain-containing protein</fullName>
    </recommendedName>
</protein>
<dbReference type="Pfam" id="PF00651">
    <property type="entry name" value="BTB"/>
    <property type="match status" value="1"/>
</dbReference>
<accession>A0A811PTS4</accession>